<dbReference type="InterPro" id="IPR045864">
    <property type="entry name" value="aa-tRNA-synth_II/BPL/LPL"/>
</dbReference>
<dbReference type="GO" id="GO:0005737">
    <property type="term" value="C:cytoplasm"/>
    <property type="evidence" value="ECO:0007669"/>
    <property type="project" value="InterPro"/>
</dbReference>
<dbReference type="InterPro" id="IPR010978">
    <property type="entry name" value="tRNA-bd_arm"/>
</dbReference>
<evidence type="ECO:0000256" key="2">
    <source>
        <dbReference type="ARBA" id="ARBA00022741"/>
    </source>
</evidence>
<dbReference type="Pfam" id="PF02912">
    <property type="entry name" value="Phe_tRNA-synt_N"/>
    <property type="match status" value="1"/>
</dbReference>
<name>A0A3M0YZF0_9BACT</name>
<dbReference type="InterPro" id="IPR006195">
    <property type="entry name" value="aa-tRNA-synth_II"/>
</dbReference>
<dbReference type="CDD" id="cd00496">
    <property type="entry name" value="PheRS_alpha_core"/>
    <property type="match status" value="1"/>
</dbReference>
<dbReference type="SUPFAM" id="SSF55681">
    <property type="entry name" value="Class II aaRS and biotin synthetases"/>
    <property type="match status" value="1"/>
</dbReference>
<dbReference type="Pfam" id="PF01409">
    <property type="entry name" value="tRNA-synt_2d"/>
    <property type="match status" value="1"/>
</dbReference>
<organism evidence="7 8">
    <name type="scientific">Candidatus Dojkabacteria bacterium</name>
    <dbReference type="NCBI Taxonomy" id="2099670"/>
    <lineage>
        <taxon>Bacteria</taxon>
        <taxon>Candidatus Dojkabacteria</taxon>
    </lineage>
</organism>
<keyword evidence="5" id="KW-0030">Aminoacyl-tRNA synthetase</keyword>
<dbReference type="SUPFAM" id="SSF46589">
    <property type="entry name" value="tRNA-binding arm"/>
    <property type="match status" value="1"/>
</dbReference>
<evidence type="ECO:0000256" key="4">
    <source>
        <dbReference type="ARBA" id="ARBA00022917"/>
    </source>
</evidence>
<protein>
    <submittedName>
        <fullName evidence="7">Phenylalanine--tRNA ligase subunit alpha</fullName>
        <ecNumber evidence="7">6.1.1.20</ecNumber>
    </submittedName>
</protein>
<evidence type="ECO:0000256" key="1">
    <source>
        <dbReference type="ARBA" id="ARBA00022598"/>
    </source>
</evidence>
<dbReference type="GO" id="GO:0005524">
    <property type="term" value="F:ATP binding"/>
    <property type="evidence" value="ECO:0007669"/>
    <property type="project" value="UniProtKB-KW"/>
</dbReference>
<sequence>MDIKNLELRKAYQKFLDDYSQVNQNLSESFLTELWRKYLGKNGVLTVVFRRQMSTLPKQEKKDFGIEFNLLKDFVQSLIQTKKEDLIGIEQKDYNSKVLVEFKVPEFKIGHFHPLTQTIRDINNIFRSLGYSIVDGPEIETDEYCFQRMNLPLDHPARDLQDSIYISEPDILLRTQTSSIEAHVLEDFKPPMKIVMPGRVYRNEKVNKSNHFTFHQYQMTTVQEKVSMAELFSIINYLFKTYLGEDTVVRFRCKYYPEVEPGLGPDIQCFNCKERGCALCKGRGWIEMGGAGIRHPNVLRMAGIDPEKWQGYAFGLGLDRLAMAKHGITDIRTLLSGSLVYKPKA</sequence>
<reference evidence="7 8" key="1">
    <citation type="submission" date="2018-10" db="EMBL/GenBank/DDBJ databases">
        <title>Thermophilic Lithotrophy and Phototrophy in an Intertidal, Iron-rich, Geothermal Spring.</title>
        <authorList>
            <person name="Ward L.M."/>
            <person name="Idei A."/>
            <person name="Nakagawa M."/>
            <person name="Ueno Y."/>
            <person name="Fischer W."/>
            <person name="Mcglynn S.E."/>
        </authorList>
    </citation>
    <scope>NUCLEOTIDE SEQUENCE [LARGE SCALE GENOMIC DNA]</scope>
    <source>
        <strain evidence="7">J137</strain>
    </source>
</reference>
<dbReference type="InterPro" id="IPR004188">
    <property type="entry name" value="Phe-tRNA_ligase_II_N"/>
</dbReference>
<feature type="domain" description="Aminoacyl-transfer RNA synthetases class-II family profile" evidence="6">
    <location>
        <begin position="122"/>
        <end position="343"/>
    </location>
</feature>
<dbReference type="Proteomes" id="UP000269410">
    <property type="component" value="Unassembled WGS sequence"/>
</dbReference>
<keyword evidence="3" id="KW-0067">ATP-binding</keyword>
<dbReference type="GO" id="GO:0006432">
    <property type="term" value="P:phenylalanyl-tRNA aminoacylation"/>
    <property type="evidence" value="ECO:0007669"/>
    <property type="project" value="InterPro"/>
</dbReference>
<dbReference type="GO" id="GO:0004826">
    <property type="term" value="F:phenylalanine-tRNA ligase activity"/>
    <property type="evidence" value="ECO:0007669"/>
    <property type="project" value="UniProtKB-EC"/>
</dbReference>
<dbReference type="Gene3D" id="3.30.930.10">
    <property type="entry name" value="Bira Bifunctional Protein, Domain 2"/>
    <property type="match status" value="1"/>
</dbReference>
<evidence type="ECO:0000256" key="5">
    <source>
        <dbReference type="ARBA" id="ARBA00023146"/>
    </source>
</evidence>
<dbReference type="GO" id="GO:0000049">
    <property type="term" value="F:tRNA binding"/>
    <property type="evidence" value="ECO:0007669"/>
    <property type="project" value="InterPro"/>
</dbReference>
<dbReference type="AlphaFoldDB" id="A0A3M0YZF0"/>
<keyword evidence="4" id="KW-0648">Protein biosynthesis</keyword>
<accession>A0A3M0YZF0</accession>
<keyword evidence="1 7" id="KW-0436">Ligase</keyword>
<dbReference type="InterPro" id="IPR002319">
    <property type="entry name" value="Phenylalanyl-tRNA_Synthase"/>
</dbReference>
<dbReference type="EC" id="6.1.1.20" evidence="7"/>
<evidence type="ECO:0000259" key="6">
    <source>
        <dbReference type="PROSITE" id="PS50862"/>
    </source>
</evidence>
<comment type="caution">
    <text evidence="7">The sequence shown here is derived from an EMBL/GenBank/DDBJ whole genome shotgun (WGS) entry which is preliminary data.</text>
</comment>
<evidence type="ECO:0000256" key="3">
    <source>
        <dbReference type="ARBA" id="ARBA00022840"/>
    </source>
</evidence>
<proteinExistence type="predicted"/>
<evidence type="ECO:0000313" key="7">
    <source>
        <dbReference type="EMBL" id="RMD76824.1"/>
    </source>
</evidence>
<gene>
    <name evidence="7" type="ORF">D6810_02850</name>
</gene>
<dbReference type="PROSITE" id="PS50862">
    <property type="entry name" value="AA_TRNA_LIGASE_II"/>
    <property type="match status" value="1"/>
</dbReference>
<evidence type="ECO:0000313" key="8">
    <source>
        <dbReference type="Proteomes" id="UP000269410"/>
    </source>
</evidence>
<dbReference type="EMBL" id="RFKV01000093">
    <property type="protein sequence ID" value="RMD76824.1"/>
    <property type="molecule type" value="Genomic_DNA"/>
</dbReference>
<keyword evidence="2" id="KW-0547">Nucleotide-binding</keyword>